<evidence type="ECO:0000256" key="6">
    <source>
        <dbReference type="ARBA" id="ARBA00022842"/>
    </source>
</evidence>
<evidence type="ECO:0000256" key="10">
    <source>
        <dbReference type="SAM" id="MobiDB-lite"/>
    </source>
</evidence>
<keyword evidence="4" id="KW-0479">Metal-binding</keyword>
<evidence type="ECO:0000259" key="11">
    <source>
        <dbReference type="PROSITE" id="PS51706"/>
    </source>
</evidence>
<evidence type="ECO:0000256" key="4">
    <source>
        <dbReference type="ARBA" id="ARBA00022723"/>
    </source>
</evidence>
<dbReference type="GO" id="GO:0046872">
    <property type="term" value="F:metal ion binding"/>
    <property type="evidence" value="ECO:0007669"/>
    <property type="project" value="UniProtKB-KW"/>
</dbReference>
<organism evidence="12 13">
    <name type="scientific">Stephanodiscus triporus</name>
    <dbReference type="NCBI Taxonomy" id="2934178"/>
    <lineage>
        <taxon>Eukaryota</taxon>
        <taxon>Sar</taxon>
        <taxon>Stramenopiles</taxon>
        <taxon>Ochrophyta</taxon>
        <taxon>Bacillariophyta</taxon>
        <taxon>Coscinodiscophyceae</taxon>
        <taxon>Thalassiosirophycidae</taxon>
        <taxon>Stephanodiscales</taxon>
        <taxon>Stephanodiscaceae</taxon>
        <taxon>Stephanodiscus</taxon>
    </lineage>
</organism>
<dbReference type="Proteomes" id="UP001530315">
    <property type="component" value="Unassembled WGS sequence"/>
</dbReference>
<proteinExistence type="inferred from homology"/>
<comment type="similarity">
    <text evidence="2">Belongs to the TRAFAC class TrmE-Era-EngA-EngB-Septin-like GTPase superfamily. EngB GTPase family.</text>
</comment>
<evidence type="ECO:0000256" key="8">
    <source>
        <dbReference type="ARBA" id="ARBA00023210"/>
    </source>
</evidence>
<keyword evidence="5" id="KW-0547">Nucleotide-binding</keyword>
<evidence type="ECO:0000256" key="5">
    <source>
        <dbReference type="ARBA" id="ARBA00022741"/>
    </source>
</evidence>
<keyword evidence="6" id="KW-0460">Magnesium</keyword>
<dbReference type="SUPFAM" id="SSF52540">
    <property type="entry name" value="P-loop containing nucleoside triphosphate hydrolases"/>
    <property type="match status" value="1"/>
</dbReference>
<dbReference type="CDD" id="cd01876">
    <property type="entry name" value="YihA_EngB"/>
    <property type="match status" value="1"/>
</dbReference>
<feature type="domain" description="EngB-type G" evidence="11">
    <location>
        <begin position="179"/>
        <end position="370"/>
    </location>
</feature>
<dbReference type="GO" id="GO:0005525">
    <property type="term" value="F:GTP binding"/>
    <property type="evidence" value="ECO:0007669"/>
    <property type="project" value="UniProtKB-KW"/>
</dbReference>
<keyword evidence="8" id="KW-0717">Septation</keyword>
<keyword evidence="3" id="KW-0132">Cell division</keyword>
<accession>A0ABD3NXQ0</accession>
<dbReference type="Gene3D" id="3.40.50.300">
    <property type="entry name" value="P-loop containing nucleotide triphosphate hydrolases"/>
    <property type="match status" value="1"/>
</dbReference>
<feature type="compositionally biased region" description="Basic and acidic residues" evidence="10">
    <location>
        <begin position="55"/>
        <end position="69"/>
    </location>
</feature>
<feature type="compositionally biased region" description="Basic residues" evidence="10">
    <location>
        <begin position="25"/>
        <end position="41"/>
    </location>
</feature>
<protein>
    <recommendedName>
        <fullName evidence="11">EngB-type G domain-containing protein</fullName>
    </recommendedName>
</protein>
<dbReference type="NCBIfam" id="TIGR03598">
    <property type="entry name" value="GTPase_YsxC"/>
    <property type="match status" value="1"/>
</dbReference>
<dbReference type="InterPro" id="IPR006073">
    <property type="entry name" value="GTP-bd"/>
</dbReference>
<dbReference type="PROSITE" id="PS51706">
    <property type="entry name" value="G_ENGB"/>
    <property type="match status" value="1"/>
</dbReference>
<evidence type="ECO:0000256" key="3">
    <source>
        <dbReference type="ARBA" id="ARBA00022618"/>
    </source>
</evidence>
<evidence type="ECO:0000256" key="2">
    <source>
        <dbReference type="ARBA" id="ARBA00009638"/>
    </source>
</evidence>
<sequence length="498" mass="54992">MRPSPYSPTPTGRAIILLNMAKGGVHGKKTRMMNSTKKKKTNNPNVPGKHRKTSKRDQTSEGSRADKKQPSTSTKPTIVILADTKKSSPPWQVLGKQDMMKNVEAEIIRRERIRMGIDSPSAGNANKETQKADVSGANRLMTKADRSMLSWKRFNPLNAPSDLTMVGAYVENRLPPSLGVPEIAFLGRSNVGKSSLLNRLVSKAGGDTARVGKTPGATASVNLYALLGPKRKGGNSGLGAPDAKPILGFADLPGFGYAKLSKETKEGIEETAELYLGKRRELALGILLVDSRRVPNADDRAVLAACFDLGLPIIIVATKSDKLKANEVELAMSTIRDGLGLPDGQPLRISAVTGEGIRDLWGIILDACEMRVEELKLSIEEGRDDGGVMRVTLNEESESDDYYDDFESDEDIDEEYFEDGDDLVYDQGYDWVQSRGLSDVEEVMGDVLDDFYDRDEYVEDVAVEDEKWGEKRQQVDKESFNLKNLKRRFAEMERRGEI</sequence>
<dbReference type="GO" id="GO:0051301">
    <property type="term" value="P:cell division"/>
    <property type="evidence" value="ECO:0007669"/>
    <property type="project" value="UniProtKB-KW"/>
</dbReference>
<dbReference type="AlphaFoldDB" id="A0ABD3NXQ0"/>
<name>A0ABD3NXQ0_9STRA</name>
<evidence type="ECO:0000256" key="7">
    <source>
        <dbReference type="ARBA" id="ARBA00023134"/>
    </source>
</evidence>
<dbReference type="InterPro" id="IPR027417">
    <property type="entry name" value="P-loop_NTPase"/>
</dbReference>
<keyword evidence="13" id="KW-1185">Reference proteome</keyword>
<comment type="caution">
    <text evidence="12">The sequence shown here is derived from an EMBL/GenBank/DDBJ whole genome shotgun (WGS) entry which is preliminary data.</text>
</comment>
<dbReference type="HAMAP" id="MF_00321">
    <property type="entry name" value="GTPase_EngB"/>
    <property type="match status" value="1"/>
</dbReference>
<dbReference type="PANTHER" id="PTHR11649">
    <property type="entry name" value="MSS1/TRME-RELATED GTP-BINDING PROTEIN"/>
    <property type="match status" value="1"/>
</dbReference>
<evidence type="ECO:0000256" key="9">
    <source>
        <dbReference type="ARBA" id="ARBA00023306"/>
    </source>
</evidence>
<gene>
    <name evidence="12" type="ORF">ACHAW5_009785</name>
</gene>
<reference evidence="12 13" key="1">
    <citation type="submission" date="2024-10" db="EMBL/GenBank/DDBJ databases">
        <title>Updated reference genomes for cyclostephanoid diatoms.</title>
        <authorList>
            <person name="Roberts W.R."/>
            <person name="Alverson A.J."/>
        </authorList>
    </citation>
    <scope>NUCLEOTIDE SEQUENCE [LARGE SCALE GENOMIC DNA]</scope>
    <source>
        <strain evidence="12 13">AJA276-08</strain>
    </source>
</reference>
<keyword evidence="7" id="KW-0342">GTP-binding</keyword>
<evidence type="ECO:0000313" key="13">
    <source>
        <dbReference type="Proteomes" id="UP001530315"/>
    </source>
</evidence>
<feature type="region of interest" description="Disordered" evidence="10">
    <location>
        <begin position="20"/>
        <end position="76"/>
    </location>
</feature>
<evidence type="ECO:0000256" key="1">
    <source>
        <dbReference type="ARBA" id="ARBA00001946"/>
    </source>
</evidence>
<dbReference type="EMBL" id="JALLAZ020001125">
    <property type="protein sequence ID" value="KAL3780221.1"/>
    <property type="molecule type" value="Genomic_DNA"/>
</dbReference>
<dbReference type="Pfam" id="PF01926">
    <property type="entry name" value="MMR_HSR1"/>
    <property type="match status" value="1"/>
</dbReference>
<comment type="cofactor">
    <cofactor evidence="1">
        <name>Mg(2+)</name>
        <dbReference type="ChEBI" id="CHEBI:18420"/>
    </cofactor>
</comment>
<dbReference type="PANTHER" id="PTHR11649:SF13">
    <property type="entry name" value="ENGB-TYPE G DOMAIN-CONTAINING PROTEIN"/>
    <property type="match status" value="1"/>
</dbReference>
<dbReference type="InterPro" id="IPR019987">
    <property type="entry name" value="GTP-bd_ribosome_bio_YsxC"/>
</dbReference>
<keyword evidence="9" id="KW-0131">Cell cycle</keyword>
<dbReference type="InterPro" id="IPR030393">
    <property type="entry name" value="G_ENGB_dom"/>
</dbReference>
<evidence type="ECO:0000313" key="12">
    <source>
        <dbReference type="EMBL" id="KAL3780221.1"/>
    </source>
</evidence>